<feature type="compositionally biased region" description="Polar residues" evidence="1">
    <location>
        <begin position="941"/>
        <end position="951"/>
    </location>
</feature>
<feature type="region of interest" description="Disordered" evidence="1">
    <location>
        <begin position="428"/>
        <end position="520"/>
    </location>
</feature>
<sequence length="1148" mass="126653">MWNIRSFLLLAYERLPADFQPLMSSSRLKSEEIYRERIVSDSLLKSRTRNNSSDQQIGQPQQQQQQQQQQRQQLEPTVEDVSRGSEDVFGPPPLSKDSSSRNKSKVTSLFDDSDSGDDLFGSASTSSRGTPSRLVPPSTTSVGATKKKNIFDDDEDDLFGPPRDDLFSSVPTSSTGRGLFDQDIFGGKKSKPEEPEVPTPKQSQKSTNLFPDESDALLPKPTEVKANKGSEKEAPEGESKVYSVDQKLPSTTSKKEVQSTKPDAHKNIFSDDEADNDFERERLSAKKIRASSEKSLAPSESKKNIFSDEESDDLFDKDTSKINLKKETVSSANISSKTAVEEKKQEKVSQSKSSLFSDDESADLFGTKASKPSVKKTDKAASRLFDDDDEPDLFVSKPKPKVNEKTDLFKGLFDNKSLKSKKLTSSIFDVSDDDDDDLFGSSKETKILPSDKKPTDKIMQEEKNDVVDADREKANVQAEENDEKVEAPTKAPTVEKKPDVKPDIFDDEDDDDDLFGDKKKKKAAVAVAKEIAKNVKEQSEKAEAKPKPVPSSKPEIMPKKAAILADLKSKLEKHRQDMGIDKPSKSPESLAGAKSLFPPLKSETLEPSVVDGLGSSKPKPEPPKSLKLKIGTPPPPVQPSEGPSSPSTPGTPGTPGTPKKPVVSGKIKNLMGKMNDLKILSPNDTPPLFRKNKEENNGAKNEEEKEETNDDATNSEASTPSFFSGASSPLTSEANSKTKDSPSIRSENTETAISLDEPVQPETLLSIEKSKSRARIPKRRPQSREARQIAIRNSGIDFDIVDASGSPTRVQPQITNGQSQPEQGAGSLAPPKQYDDRSELSLSKNTTTNLLSPSTDEEDLFDVPPELPEDPSVKEDTLFDKGPVLSPVMERKKIDSNETKIEKKKETPADEKKVEQPIDPLRNDKRDPIEDHSSLFAFVTKTPSPQENKNLLPNDDDSLFKGTSKNSKVVDQKFKPTLNLFEDDDATGSDLFSTSKTKLKKPLKDTKIDIFNDTSTDDNDDLFGASKKNTEEKKTPQKEASQDAKPKTAEVKTEDKSKEKNKKDIFETSSDEDDIFAKSKKVLPKRNTLFDEIADFDDDEDLFGKPKSSASASDSKTSTSDKSTVRRIVKKDLSRTVENDPLSLLQDE</sequence>
<feature type="compositionally biased region" description="Polar residues" evidence="1">
    <location>
        <begin position="743"/>
        <end position="752"/>
    </location>
</feature>
<feature type="compositionally biased region" description="Basic and acidic residues" evidence="1">
    <location>
        <begin position="1028"/>
        <end position="1065"/>
    </location>
</feature>
<feature type="region of interest" description="Disordered" evidence="1">
    <location>
        <begin position="44"/>
        <end position="358"/>
    </location>
</feature>
<dbReference type="Proteomes" id="UP001627154">
    <property type="component" value="Unassembled WGS sequence"/>
</dbReference>
<feature type="region of interest" description="Disordered" evidence="1">
    <location>
        <begin position="1098"/>
        <end position="1125"/>
    </location>
</feature>
<dbReference type="InterPro" id="IPR029341">
    <property type="entry name" value="FAM21/CAPZIP"/>
</dbReference>
<evidence type="ECO:0000256" key="1">
    <source>
        <dbReference type="SAM" id="MobiDB-lite"/>
    </source>
</evidence>
<feature type="compositionally biased region" description="Polar residues" evidence="1">
    <location>
        <begin position="805"/>
        <end position="822"/>
    </location>
</feature>
<feature type="region of interest" description="Disordered" evidence="1">
    <location>
        <begin position="1008"/>
        <end position="1065"/>
    </location>
</feature>
<evidence type="ECO:0000259" key="2">
    <source>
        <dbReference type="Pfam" id="PF15255"/>
    </source>
</evidence>
<feature type="compositionally biased region" description="Basic residues" evidence="1">
    <location>
        <begin position="772"/>
        <end position="781"/>
    </location>
</feature>
<feature type="compositionally biased region" description="Basic and acidic residues" evidence="1">
    <location>
        <begin position="567"/>
        <end position="585"/>
    </location>
</feature>
<feature type="compositionally biased region" description="Low complexity" evidence="1">
    <location>
        <begin position="1107"/>
        <end position="1122"/>
    </location>
</feature>
<feature type="compositionally biased region" description="Basic and acidic residues" evidence="1">
    <location>
        <begin position="533"/>
        <end position="546"/>
    </location>
</feature>
<gene>
    <name evidence="3" type="ORF">TKK_007027</name>
</gene>
<feature type="region of interest" description="Disordered" evidence="1">
    <location>
        <begin position="533"/>
        <end position="996"/>
    </location>
</feature>
<feature type="compositionally biased region" description="Polar residues" evidence="1">
    <location>
        <begin position="715"/>
        <end position="735"/>
    </location>
</feature>
<accession>A0ABD2X3D3</accession>
<feature type="compositionally biased region" description="Basic and acidic residues" evidence="1">
    <location>
        <begin position="443"/>
        <end position="474"/>
    </location>
</feature>
<feature type="domain" description="FAM21/CAPZIP" evidence="2">
    <location>
        <begin position="720"/>
        <end position="807"/>
    </location>
</feature>
<feature type="compositionally biased region" description="Polar residues" evidence="1">
    <location>
        <begin position="44"/>
        <end position="54"/>
    </location>
</feature>
<proteinExistence type="predicted"/>
<feature type="compositionally biased region" description="Low complexity" evidence="1">
    <location>
        <begin position="840"/>
        <end position="854"/>
    </location>
</feature>
<feature type="compositionally biased region" description="Basic and acidic residues" evidence="1">
    <location>
        <begin position="339"/>
        <end position="349"/>
    </location>
</feature>
<feature type="compositionally biased region" description="Basic and acidic residues" evidence="1">
    <location>
        <begin position="314"/>
        <end position="328"/>
    </location>
</feature>
<feature type="compositionally biased region" description="Basic and acidic residues" evidence="1">
    <location>
        <begin position="222"/>
        <end position="239"/>
    </location>
</feature>
<feature type="compositionally biased region" description="Low complexity" evidence="1">
    <location>
        <begin position="639"/>
        <end position="657"/>
    </location>
</feature>
<name>A0ABD2X3D3_9HYME</name>
<feature type="compositionally biased region" description="Low complexity" evidence="1">
    <location>
        <begin position="55"/>
        <end position="73"/>
    </location>
</feature>
<feature type="compositionally biased region" description="Acidic residues" evidence="1">
    <location>
        <begin position="505"/>
        <end position="514"/>
    </location>
</feature>
<evidence type="ECO:0000313" key="3">
    <source>
        <dbReference type="EMBL" id="KAL3399789.1"/>
    </source>
</evidence>
<keyword evidence="4" id="KW-1185">Reference proteome</keyword>
<feature type="compositionally biased region" description="Polar residues" evidence="1">
    <location>
        <begin position="329"/>
        <end position="338"/>
    </location>
</feature>
<dbReference type="Pfam" id="PF15255">
    <property type="entry name" value="CAP-ZIP_m"/>
    <property type="match status" value="1"/>
</dbReference>
<reference evidence="3 4" key="1">
    <citation type="journal article" date="2024" name="bioRxiv">
        <title>A reference genome for Trichogramma kaykai: A tiny desert-dwelling parasitoid wasp with competing sex-ratio distorters.</title>
        <authorList>
            <person name="Culotta J."/>
            <person name="Lindsey A.R."/>
        </authorList>
    </citation>
    <scope>NUCLEOTIDE SEQUENCE [LARGE SCALE GENOMIC DNA]</scope>
    <source>
        <strain evidence="3 4">KSX58</strain>
    </source>
</reference>
<protein>
    <recommendedName>
        <fullName evidence="2">FAM21/CAPZIP domain-containing protein</fullName>
    </recommendedName>
</protein>
<organism evidence="3 4">
    <name type="scientific">Trichogramma kaykai</name>
    <dbReference type="NCBI Taxonomy" id="54128"/>
    <lineage>
        <taxon>Eukaryota</taxon>
        <taxon>Metazoa</taxon>
        <taxon>Ecdysozoa</taxon>
        <taxon>Arthropoda</taxon>
        <taxon>Hexapoda</taxon>
        <taxon>Insecta</taxon>
        <taxon>Pterygota</taxon>
        <taxon>Neoptera</taxon>
        <taxon>Endopterygota</taxon>
        <taxon>Hymenoptera</taxon>
        <taxon>Apocrita</taxon>
        <taxon>Proctotrupomorpha</taxon>
        <taxon>Chalcidoidea</taxon>
        <taxon>Trichogrammatidae</taxon>
        <taxon>Trichogramma</taxon>
    </lineage>
</organism>
<feature type="compositionally biased region" description="Basic and acidic residues" evidence="1">
    <location>
        <begin position="493"/>
        <end position="504"/>
    </location>
</feature>
<feature type="compositionally biased region" description="Polar residues" evidence="1">
    <location>
        <begin position="200"/>
        <end position="209"/>
    </location>
</feature>
<feature type="compositionally biased region" description="Basic and acidic residues" evidence="1">
    <location>
        <begin position="253"/>
        <end position="269"/>
    </location>
</feature>
<comment type="caution">
    <text evidence="3">The sequence shown here is derived from an EMBL/GenBank/DDBJ whole genome shotgun (WGS) entry which is preliminary data.</text>
</comment>
<dbReference type="AlphaFoldDB" id="A0ABD2X3D3"/>
<feature type="compositionally biased region" description="Basic and acidic residues" evidence="1">
    <location>
        <begin position="691"/>
        <end position="703"/>
    </location>
</feature>
<evidence type="ECO:0000313" key="4">
    <source>
        <dbReference type="Proteomes" id="UP001627154"/>
    </source>
</evidence>
<feature type="region of interest" description="Disordered" evidence="1">
    <location>
        <begin position="363"/>
        <end position="382"/>
    </location>
</feature>
<feature type="compositionally biased region" description="Basic and acidic residues" evidence="1">
    <location>
        <begin position="889"/>
        <end position="933"/>
    </location>
</feature>
<dbReference type="EMBL" id="JBJJXI010000055">
    <property type="protein sequence ID" value="KAL3399789.1"/>
    <property type="molecule type" value="Genomic_DNA"/>
</dbReference>